<sequence>MSTIHQLRALYRPSAEAQAAALPDMGDGLAAQLANLSRDPNPAACEVMAANLEGARQAVLRLREALMASPPPDAA</sequence>
<proteinExistence type="predicted"/>
<evidence type="ECO:0000313" key="2">
    <source>
        <dbReference type="Proteomes" id="UP000321583"/>
    </source>
</evidence>
<dbReference type="AlphaFoldDB" id="A0A562D7A0"/>
<gene>
    <name evidence="1" type="ORF">L613_005500000180</name>
</gene>
<organism evidence="1 2">
    <name type="scientific">Pseudoxanthomonas taiwanensis J19</name>
    <dbReference type="NCBI Taxonomy" id="935569"/>
    <lineage>
        <taxon>Bacteria</taxon>
        <taxon>Pseudomonadati</taxon>
        <taxon>Pseudomonadota</taxon>
        <taxon>Gammaproteobacteria</taxon>
        <taxon>Lysobacterales</taxon>
        <taxon>Lysobacteraceae</taxon>
        <taxon>Pseudoxanthomonas</taxon>
    </lineage>
</organism>
<keyword evidence="2" id="KW-1185">Reference proteome</keyword>
<name>A0A562D7A0_9GAMM</name>
<accession>A0A562D7A0</accession>
<reference evidence="1 2" key="1">
    <citation type="submission" date="2019-07" db="EMBL/GenBank/DDBJ databases">
        <title>Genome sequencing of lignin-degrading bacterial isolates.</title>
        <authorList>
            <person name="Gladden J."/>
        </authorList>
    </citation>
    <scope>NUCLEOTIDE SEQUENCE [LARGE SCALE GENOMIC DNA]</scope>
    <source>
        <strain evidence="1 2">J19</strain>
    </source>
</reference>
<dbReference type="Proteomes" id="UP000321583">
    <property type="component" value="Unassembled WGS sequence"/>
</dbReference>
<comment type="caution">
    <text evidence="1">The sequence shown here is derived from an EMBL/GenBank/DDBJ whole genome shotgun (WGS) entry which is preliminary data.</text>
</comment>
<protein>
    <submittedName>
        <fullName evidence="1">Uncharacterized protein</fullName>
    </submittedName>
</protein>
<dbReference type="OrthoDB" id="6059282at2"/>
<evidence type="ECO:0000313" key="1">
    <source>
        <dbReference type="EMBL" id="TWH05613.1"/>
    </source>
</evidence>
<dbReference type="EMBL" id="VLJS01000086">
    <property type="protein sequence ID" value="TWH05613.1"/>
    <property type="molecule type" value="Genomic_DNA"/>
</dbReference>
<dbReference type="RefSeq" id="WP_125111761.1">
    <property type="nucleotide sequence ID" value="NZ_VLJS01000086.1"/>
</dbReference>